<protein>
    <submittedName>
        <fullName evidence="2">DUF1653 domain-containing protein</fullName>
    </submittedName>
</protein>
<evidence type="ECO:0000259" key="1">
    <source>
        <dbReference type="Pfam" id="PF07866"/>
    </source>
</evidence>
<dbReference type="InterPro" id="IPR037135">
    <property type="entry name" value="DUF1653-like_dom_sf"/>
</dbReference>
<dbReference type="InterPro" id="IPR023387">
    <property type="entry name" value="DUF1653-like_dom"/>
</dbReference>
<comment type="caution">
    <text evidence="2">The sequence shown here is derived from an EMBL/GenBank/DDBJ whole genome shotgun (WGS) entry which is preliminary data.</text>
</comment>
<sequence>MYRTFSRDIAQKLVTPVASTISVKSRTSSSRVVSPNELYKHYKGSVYQVLHIAKHTEAEEPLVIYRNVKETQVWARPYQMFVEDVEIEGVVQPRFTLVQKDTK</sequence>
<feature type="domain" description="DUF1653" evidence="1">
    <location>
        <begin position="38"/>
        <end position="96"/>
    </location>
</feature>
<evidence type="ECO:0000313" key="3">
    <source>
        <dbReference type="Proteomes" id="UP000594342"/>
    </source>
</evidence>
<dbReference type="Gene3D" id="2.30.30.320">
    <property type="entry name" value="DUF1653-like domain"/>
    <property type="match status" value="1"/>
</dbReference>
<keyword evidence="3" id="KW-1185">Reference proteome</keyword>
<name>A0A5K0U8A8_9VIRU</name>
<reference evidence="2 3" key="1">
    <citation type="submission" date="2018-10" db="EMBL/GenBank/DDBJ databases">
        <authorList>
            <consortium name="IHU Genomes"/>
        </authorList>
    </citation>
    <scope>NUCLEOTIDE SEQUENCE [LARGE SCALE GENOMIC DNA]</scope>
    <source>
        <strain evidence="2 3">A1</strain>
    </source>
</reference>
<dbReference type="EMBL" id="UPSH01000001">
    <property type="protein sequence ID" value="VBB17622.1"/>
    <property type="molecule type" value="Genomic_DNA"/>
</dbReference>
<organism evidence="2 3">
    <name type="scientific">Yasminevirus sp. GU-2018</name>
    <dbReference type="NCBI Taxonomy" id="2420051"/>
    <lineage>
        <taxon>Viruses</taxon>
        <taxon>Varidnaviria</taxon>
        <taxon>Bamfordvirae</taxon>
        <taxon>Nucleocytoviricota</taxon>
        <taxon>Megaviricetes</taxon>
        <taxon>Imitervirales</taxon>
        <taxon>Mimiviridae</taxon>
        <taxon>Klosneuvirinae</taxon>
        <taxon>Yasminevirus</taxon>
        <taxon>Yasminevirus saudimassiliense</taxon>
    </lineage>
</organism>
<dbReference type="Proteomes" id="UP000594342">
    <property type="component" value="Unassembled WGS sequence"/>
</dbReference>
<proteinExistence type="predicted"/>
<gene>
    <name evidence="2" type="ORF">YASMINEVIRUS_85</name>
</gene>
<dbReference type="Pfam" id="PF07866">
    <property type="entry name" value="DUF1653"/>
    <property type="match status" value="1"/>
</dbReference>
<accession>A0A5K0U8A8</accession>
<evidence type="ECO:0000313" key="2">
    <source>
        <dbReference type="EMBL" id="VBB17622.1"/>
    </source>
</evidence>